<dbReference type="Gene3D" id="1.20.58.100">
    <property type="entry name" value="Fumarate reductase/succinate dehydrogenase flavoprotein-like, C-terminal domain"/>
    <property type="match status" value="1"/>
</dbReference>
<dbReference type="NCBIfam" id="NF005701">
    <property type="entry name" value="PRK07512.1"/>
    <property type="match status" value="1"/>
</dbReference>
<dbReference type="RefSeq" id="WP_345935435.1">
    <property type="nucleotide sequence ID" value="NZ_JBBKTV010000012.1"/>
</dbReference>
<comment type="catalytic activity">
    <reaction evidence="9">
        <text>L-aspartate + O2 = iminosuccinate + H2O2</text>
        <dbReference type="Rhea" id="RHEA:25876"/>
        <dbReference type="ChEBI" id="CHEBI:15379"/>
        <dbReference type="ChEBI" id="CHEBI:16240"/>
        <dbReference type="ChEBI" id="CHEBI:29991"/>
        <dbReference type="ChEBI" id="CHEBI:77875"/>
        <dbReference type="EC" id="1.4.3.16"/>
    </reaction>
    <physiologicalReaction direction="left-to-right" evidence="9">
        <dbReference type="Rhea" id="RHEA:25877"/>
    </physiologicalReaction>
</comment>
<dbReference type="InterPro" id="IPR005288">
    <property type="entry name" value="NadB"/>
</dbReference>
<keyword evidence="5" id="KW-0285">Flavoprotein</keyword>
<dbReference type="InterPro" id="IPR003953">
    <property type="entry name" value="FAD-dep_OxRdtase_2_FAD-bd"/>
</dbReference>
<evidence type="ECO:0000256" key="7">
    <source>
        <dbReference type="ARBA" id="ARBA00022827"/>
    </source>
</evidence>
<accession>A0ABU9YHD5</accession>
<comment type="pathway">
    <text evidence="2">Cofactor biosynthesis; NAD(+) biosynthesis; iminoaspartate from L-aspartate (oxidase route): step 1/1.</text>
</comment>
<dbReference type="Proteomes" id="UP001413721">
    <property type="component" value="Unassembled WGS sequence"/>
</dbReference>
<evidence type="ECO:0000256" key="1">
    <source>
        <dbReference type="ARBA" id="ARBA00001974"/>
    </source>
</evidence>
<evidence type="ECO:0000256" key="10">
    <source>
        <dbReference type="SAM" id="MobiDB-lite"/>
    </source>
</evidence>
<evidence type="ECO:0000256" key="3">
    <source>
        <dbReference type="ARBA" id="ARBA00008562"/>
    </source>
</evidence>
<dbReference type="GO" id="GO:0008734">
    <property type="term" value="F:L-aspartate oxidase activity"/>
    <property type="evidence" value="ECO:0007669"/>
    <property type="project" value="UniProtKB-EC"/>
</dbReference>
<dbReference type="SUPFAM" id="SSF51905">
    <property type="entry name" value="FAD/NAD(P)-binding domain"/>
    <property type="match status" value="1"/>
</dbReference>
<dbReference type="Gene3D" id="3.90.700.10">
    <property type="entry name" value="Succinate dehydrogenase/fumarate reductase flavoprotein, catalytic domain"/>
    <property type="match status" value="1"/>
</dbReference>
<evidence type="ECO:0000259" key="11">
    <source>
        <dbReference type="Pfam" id="PF00890"/>
    </source>
</evidence>
<dbReference type="Gene3D" id="3.50.50.60">
    <property type="entry name" value="FAD/NAD(P)-binding domain"/>
    <property type="match status" value="1"/>
</dbReference>
<proteinExistence type="inferred from homology"/>
<dbReference type="PANTHER" id="PTHR42716:SF2">
    <property type="entry name" value="L-ASPARTATE OXIDASE, CHLOROPLASTIC"/>
    <property type="match status" value="1"/>
</dbReference>
<evidence type="ECO:0000256" key="2">
    <source>
        <dbReference type="ARBA" id="ARBA00004950"/>
    </source>
</evidence>
<feature type="region of interest" description="Disordered" evidence="10">
    <location>
        <begin position="492"/>
        <end position="534"/>
    </location>
</feature>
<evidence type="ECO:0000256" key="8">
    <source>
        <dbReference type="ARBA" id="ARBA00023002"/>
    </source>
</evidence>
<dbReference type="PANTHER" id="PTHR42716">
    <property type="entry name" value="L-ASPARTATE OXIDASE"/>
    <property type="match status" value="1"/>
</dbReference>
<gene>
    <name evidence="12" type="ORF">WG926_07780</name>
</gene>
<keyword evidence="6" id="KW-0662">Pyridine nucleotide biosynthesis</keyword>
<dbReference type="EMBL" id="JBBKTW010000003">
    <property type="protein sequence ID" value="MEN2988201.1"/>
    <property type="molecule type" value="Genomic_DNA"/>
</dbReference>
<dbReference type="InterPro" id="IPR027477">
    <property type="entry name" value="Succ_DH/fumarate_Rdtase_cat_sf"/>
</dbReference>
<keyword evidence="8 12" id="KW-0560">Oxidoreductase</keyword>
<dbReference type="Pfam" id="PF00890">
    <property type="entry name" value="FAD_binding_2"/>
    <property type="match status" value="1"/>
</dbReference>
<dbReference type="SUPFAM" id="SSF46977">
    <property type="entry name" value="Succinate dehydrogenase/fumarate reductase flavoprotein C-terminal domain"/>
    <property type="match status" value="1"/>
</dbReference>
<evidence type="ECO:0000256" key="9">
    <source>
        <dbReference type="ARBA" id="ARBA00048305"/>
    </source>
</evidence>
<evidence type="ECO:0000256" key="6">
    <source>
        <dbReference type="ARBA" id="ARBA00022642"/>
    </source>
</evidence>
<comment type="cofactor">
    <cofactor evidence="1">
        <name>FAD</name>
        <dbReference type="ChEBI" id="CHEBI:57692"/>
    </cofactor>
</comment>
<keyword evidence="7" id="KW-0274">FAD</keyword>
<dbReference type="InterPro" id="IPR037099">
    <property type="entry name" value="Fum_R/Succ_DH_flav-like_C_sf"/>
</dbReference>
<dbReference type="EC" id="1.4.3.16" evidence="4"/>
<name>A0ABU9YHD5_9PROT</name>
<evidence type="ECO:0000313" key="13">
    <source>
        <dbReference type="Proteomes" id="UP001413721"/>
    </source>
</evidence>
<reference evidence="12 13" key="1">
    <citation type="submission" date="2024-03" db="EMBL/GenBank/DDBJ databases">
        <title>High-quality draft genome sequencing of Tistrella sp. BH-R2-4.</title>
        <authorList>
            <person name="Dong C."/>
        </authorList>
    </citation>
    <scope>NUCLEOTIDE SEQUENCE [LARGE SCALE GENOMIC DNA]</scope>
    <source>
        <strain evidence="12 13">BH-R2-4</strain>
    </source>
</reference>
<comment type="similarity">
    <text evidence="3">Belongs to the FAD-dependent oxidoreductase 2 family. NadB subfamily.</text>
</comment>
<dbReference type="InterPro" id="IPR036188">
    <property type="entry name" value="FAD/NAD-bd_sf"/>
</dbReference>
<evidence type="ECO:0000256" key="4">
    <source>
        <dbReference type="ARBA" id="ARBA00012173"/>
    </source>
</evidence>
<comment type="caution">
    <text evidence="12">The sequence shown here is derived from an EMBL/GenBank/DDBJ whole genome shotgun (WGS) entry which is preliminary data.</text>
</comment>
<organism evidence="12 13">
    <name type="scientific">Tistrella arctica</name>
    <dbReference type="NCBI Taxonomy" id="3133430"/>
    <lineage>
        <taxon>Bacteria</taxon>
        <taxon>Pseudomonadati</taxon>
        <taxon>Pseudomonadota</taxon>
        <taxon>Alphaproteobacteria</taxon>
        <taxon>Geminicoccales</taxon>
        <taxon>Geminicoccaceae</taxon>
        <taxon>Tistrella</taxon>
    </lineage>
</organism>
<evidence type="ECO:0000256" key="5">
    <source>
        <dbReference type="ARBA" id="ARBA00022630"/>
    </source>
</evidence>
<sequence>MTAPSRHGSSTPQAVVVVGAGAAGLATALKLAPLPVLVLSAGPILADRPGAGSAATGWAQGGIAAAIDADDHPGLHAADTIAAGAGLVDPAMAARITAAAPACIDWLMAIGTRFDSDASGRPTPGLEAAHSRPRILHAGGDATGHAILSALLARTRATPSIQIIEHARATALYRDAAGGIAGLGVIIAGRPATIATPAVVLATGGIGGLYAATTNPPGATGSGLALAAGLGARLRDLEFVQMHPTAIDIGRDPMPLASEALRGAGAVLIDDRGHRLMAGVDGGDLAPRDVVARAVAAATARGRGVFLDGTEAIGRDFARRFPNAHAACVAVGLDPVRQPIPVAAAAHYHMGGIAVDDRGRTSIDGLWAVGEVAATGLHGANRLASNSLLEALVCGGWAAEDIAGRLPAHQPPGAMEVPASAPIGAPTCRSRMIARTLRRMMTATTGVIRDRDGLDRMIAQADAVIDDPTLPGTLRDRALVCRLIAEAARDRPASVGAHYRRDSGADDDSVPDDNATAWQPPLERSAIVSQPAHP</sequence>
<protein>
    <recommendedName>
        <fullName evidence="4">L-aspartate oxidase</fullName>
        <ecNumber evidence="4">1.4.3.16</ecNumber>
    </recommendedName>
</protein>
<dbReference type="PRINTS" id="PR00368">
    <property type="entry name" value="FADPNR"/>
</dbReference>
<evidence type="ECO:0000313" key="12">
    <source>
        <dbReference type="EMBL" id="MEN2988201.1"/>
    </source>
</evidence>
<dbReference type="SUPFAM" id="SSF56425">
    <property type="entry name" value="Succinate dehydrogenase/fumarate reductase flavoprotein, catalytic domain"/>
    <property type="match status" value="1"/>
</dbReference>
<keyword evidence="13" id="KW-1185">Reference proteome</keyword>
<feature type="domain" description="FAD-dependent oxidoreductase 2 FAD-binding" evidence="11">
    <location>
        <begin position="15"/>
        <end position="388"/>
    </location>
</feature>